<proteinExistence type="predicted"/>
<reference evidence="2" key="1">
    <citation type="journal article" date="2021" name="Proc. Natl. Acad. Sci. U.S.A.">
        <title>A Catalog of Tens of Thousands of Viruses from Human Metagenomes Reveals Hidden Associations with Chronic Diseases.</title>
        <authorList>
            <person name="Tisza M.J."/>
            <person name="Buck C.B."/>
        </authorList>
    </citation>
    <scope>NUCLEOTIDE SEQUENCE</scope>
    <source>
        <strain evidence="2">Ctxqo3</strain>
    </source>
</reference>
<dbReference type="EMBL" id="BK032710">
    <property type="protein sequence ID" value="DAF56247.1"/>
    <property type="molecule type" value="Genomic_DNA"/>
</dbReference>
<organism evidence="2">
    <name type="scientific">Podoviridae sp. ctxqo3</name>
    <dbReference type="NCBI Taxonomy" id="2827755"/>
    <lineage>
        <taxon>Viruses</taxon>
        <taxon>Duplodnaviria</taxon>
        <taxon>Heunggongvirae</taxon>
        <taxon>Uroviricota</taxon>
        <taxon>Caudoviricetes</taxon>
    </lineage>
</organism>
<sequence length="125" mass="14240">MDKYDNVINKGEQENSFEKANANVKGAKDKTNATHEPESKEDYEPQRPAPKVEEKKETKKKSSKDNSTSDNEILTELFPESGKAESFRSHSVYLKDSHWKKIQKIAKDQNISNSSVITKILDKVL</sequence>
<feature type="region of interest" description="Disordered" evidence="1">
    <location>
        <begin position="1"/>
        <end position="86"/>
    </location>
</feature>
<evidence type="ECO:0000256" key="1">
    <source>
        <dbReference type="SAM" id="MobiDB-lite"/>
    </source>
</evidence>
<feature type="compositionally biased region" description="Basic and acidic residues" evidence="1">
    <location>
        <begin position="1"/>
        <end position="17"/>
    </location>
</feature>
<feature type="compositionally biased region" description="Basic and acidic residues" evidence="1">
    <location>
        <begin position="26"/>
        <end position="57"/>
    </location>
</feature>
<evidence type="ECO:0000313" key="2">
    <source>
        <dbReference type="EMBL" id="DAF56247.1"/>
    </source>
</evidence>
<accession>A0A8S5SZX2</accession>
<name>A0A8S5SZX2_9CAUD</name>
<protein>
    <submittedName>
        <fullName evidence="2">MatP C-terminal ribbon-helix-helix domain</fullName>
    </submittedName>
</protein>